<accession>A0A3N1NLD9</accession>
<proteinExistence type="predicted"/>
<reference evidence="2 3" key="1">
    <citation type="submission" date="2018-11" db="EMBL/GenBank/DDBJ databases">
        <title>Genomic Encyclopedia of Type Strains, Phase IV (KMG-IV): sequencing the most valuable type-strain genomes for metagenomic binning, comparative biology and taxonomic classification.</title>
        <authorList>
            <person name="Goeker M."/>
        </authorList>
    </citation>
    <scope>NUCLEOTIDE SEQUENCE [LARGE SCALE GENOMIC DNA]</scope>
    <source>
        <strain evidence="2 3">DSM 16974</strain>
    </source>
</reference>
<dbReference type="InterPro" id="IPR007139">
    <property type="entry name" value="DUF349"/>
</dbReference>
<gene>
    <name evidence="2" type="ORF">EDC38_0176</name>
</gene>
<feature type="coiled-coil region" evidence="1">
    <location>
        <begin position="759"/>
        <end position="786"/>
    </location>
</feature>
<sequence>MSPLKRLFGSRNKQPSLDEQIKALEDRPESELLALVQSDTQEALREAALNHLSYNQTLLNLSLGDGNGRLQQAARKRIGQLLEEEHLSLEELSKAVSDEAQLLALSSYSSRAGQAVLEQINEPELLLELAVNGASIQIRRAAAEKITTRPELEKLHKAAQGRDKTVYKLAKQRLEAFKAEDARRAEAEAHALVICEKLEQLLRTEQDPLFDAKLDKLHQDWTALPITPPQELAQRYQQALDQYRDKQTERAELEAQLAAREEAEQARQSEAQNRLTELHAQLKQFGSELYSADRETLLGDQWPEQLNSAGESLKALETDALPKRERESLERQIHQLNELLALLREHGPLEQWTPQLNQPEQSAQARKVLKQLVKTARQWPENDRPAPVQDAINALNALEQQEKAKEQSQRKHIREVEGLVRQGLSAAQRGQVRRARGLHRASQEKRETLEHIPAHLASKLEELDQAIERLSDWHEFAVTPKKEALIRSMQALEHSTMNPEELARKIHHLQDDWREVSKGVPHHDEDLWHQFQEASHRAFEPCKEFFEAQAREREANQAKREELIEQVQLYLNGYHWDSPVWKDVEHTLKQARREWRDAWPVPRQAVKAQEERFEPLMDQLHAKLGEAYDAHRAEKELLVQRAEQLREQSDLHQAIEGAKDLQVQWKQVGQCRPREDQALWKQFREHCDAIFARRQAQFEAADQARQAQAEEAESLIKALKTLQQQPLDTPGAQRARIDELKSQFQALKELPRQQAQALNDAFYQTLKALDEQHKNARRQAKERQRQQLFNAAEAVRALELASLEGGDTTAAQEEASIALEAVEHWPGDSQAILNQRLERAASLTSAVQTENLEALRLLCIRKEIATGQESPESDKARRMAYQMEQLQQGLGQRSDTAESLLLEWLTLGGVPDPEYTQLLTRFQPH</sequence>
<dbReference type="EMBL" id="RJUK01000001">
    <property type="protein sequence ID" value="ROQ19592.1"/>
    <property type="molecule type" value="Genomic_DNA"/>
</dbReference>
<comment type="caution">
    <text evidence="2">The sequence shown here is derived from an EMBL/GenBank/DDBJ whole genome shotgun (WGS) entry which is preliminary data.</text>
</comment>
<keyword evidence="3" id="KW-1185">Reference proteome</keyword>
<name>A0A3N1NLD9_9GAMM</name>
<dbReference type="AlphaFoldDB" id="A0A3N1NLD9"/>
<organism evidence="2 3">
    <name type="scientific">Marinimicrobium koreense</name>
    <dbReference type="NCBI Taxonomy" id="306545"/>
    <lineage>
        <taxon>Bacteria</taxon>
        <taxon>Pseudomonadati</taxon>
        <taxon>Pseudomonadota</taxon>
        <taxon>Gammaproteobacteria</taxon>
        <taxon>Cellvibrionales</taxon>
        <taxon>Cellvibrionaceae</taxon>
        <taxon>Marinimicrobium</taxon>
    </lineage>
</organism>
<protein>
    <submittedName>
        <fullName evidence="2">Uncharacterized protein DUF349</fullName>
    </submittedName>
</protein>
<dbReference type="Pfam" id="PF03993">
    <property type="entry name" value="DUF349"/>
    <property type="match status" value="3"/>
</dbReference>
<keyword evidence="1" id="KW-0175">Coiled coil</keyword>
<dbReference type="RefSeq" id="WP_123636925.1">
    <property type="nucleotide sequence ID" value="NZ_RJUK01000001.1"/>
</dbReference>
<dbReference type="OrthoDB" id="5523335at2"/>
<evidence type="ECO:0000313" key="2">
    <source>
        <dbReference type="EMBL" id="ROQ19592.1"/>
    </source>
</evidence>
<evidence type="ECO:0000313" key="3">
    <source>
        <dbReference type="Proteomes" id="UP000273643"/>
    </source>
</evidence>
<dbReference type="Proteomes" id="UP000273643">
    <property type="component" value="Unassembled WGS sequence"/>
</dbReference>
<evidence type="ECO:0000256" key="1">
    <source>
        <dbReference type="SAM" id="Coils"/>
    </source>
</evidence>
<feature type="coiled-coil region" evidence="1">
    <location>
        <begin position="236"/>
        <end position="273"/>
    </location>
</feature>